<dbReference type="Pfam" id="PF03777">
    <property type="entry name" value="ChpA-C"/>
    <property type="match status" value="3"/>
</dbReference>
<feature type="region of interest" description="Disordered" evidence="4">
    <location>
        <begin position="186"/>
        <end position="236"/>
    </location>
</feature>
<dbReference type="Proteomes" id="UP001499854">
    <property type="component" value="Unassembled WGS sequence"/>
</dbReference>
<evidence type="ECO:0000256" key="3">
    <source>
        <dbReference type="ARBA" id="ARBA00023087"/>
    </source>
</evidence>
<organism evidence="7 8">
    <name type="scientific">Catenulispora subtropica</name>
    <dbReference type="NCBI Taxonomy" id="450798"/>
    <lineage>
        <taxon>Bacteria</taxon>
        <taxon>Bacillati</taxon>
        <taxon>Actinomycetota</taxon>
        <taxon>Actinomycetes</taxon>
        <taxon>Catenulisporales</taxon>
        <taxon>Catenulisporaceae</taxon>
        <taxon>Catenulispora</taxon>
    </lineage>
</organism>
<evidence type="ECO:0000256" key="4">
    <source>
        <dbReference type="SAM" id="MobiDB-lite"/>
    </source>
</evidence>
<feature type="domain" description="Chaplin" evidence="6">
    <location>
        <begin position="41"/>
        <end position="81"/>
    </location>
</feature>
<reference evidence="7 8" key="1">
    <citation type="journal article" date="2019" name="Int. J. Syst. Evol. Microbiol.">
        <title>The Global Catalogue of Microorganisms (GCM) 10K type strain sequencing project: providing services to taxonomists for standard genome sequencing and annotation.</title>
        <authorList>
            <consortium name="The Broad Institute Genomics Platform"/>
            <consortium name="The Broad Institute Genome Sequencing Center for Infectious Disease"/>
            <person name="Wu L."/>
            <person name="Ma J."/>
        </authorList>
    </citation>
    <scope>NUCLEOTIDE SEQUENCE [LARGE SCALE GENOMIC DNA]</scope>
    <source>
        <strain evidence="7 8">JCM 16013</strain>
    </source>
</reference>
<comment type="caution">
    <text evidence="7">The sequence shown here is derived from an EMBL/GenBank/DDBJ whole genome shotgun (WGS) entry which is preliminary data.</text>
</comment>
<dbReference type="InterPro" id="IPR005528">
    <property type="entry name" value="ChpA-H"/>
</dbReference>
<dbReference type="PROSITE" id="PS51884">
    <property type="entry name" value="CHAPLIN"/>
    <property type="match status" value="3"/>
</dbReference>
<keyword evidence="3" id="KW-0034">Amyloid</keyword>
<dbReference type="EMBL" id="BAAAQM010000042">
    <property type="protein sequence ID" value="GAA1989654.1"/>
    <property type="molecule type" value="Genomic_DNA"/>
</dbReference>
<sequence>MHAFVRKGLLLSVATGTVVLGGAAAASAATSATVNGLTADSPGAVAGNTVQGAGDAPIQVCGDTGAAGAALDGAYGDDCRVLGGRAAADGFAAHSPGAVSGNVGSLAANVPVEACGLDAAAVAAAVQADGDHCVDGHTAAVAHGAAVDSPGLVSGNVLQLAANAPISVCGDSIALIGFHDQADGNTCVNGGPEHSGPPMGPPAGTPPMGPPSMDPPPMGPPPMGPPPPVPCPPHAA</sequence>
<evidence type="ECO:0000313" key="7">
    <source>
        <dbReference type="EMBL" id="GAA1989654.1"/>
    </source>
</evidence>
<evidence type="ECO:0000256" key="2">
    <source>
        <dbReference type="ARBA" id="ARBA00022889"/>
    </source>
</evidence>
<evidence type="ECO:0000256" key="1">
    <source>
        <dbReference type="ARBA" id="ARBA00022512"/>
    </source>
</evidence>
<protein>
    <recommendedName>
        <fullName evidence="6">Chaplin domain-containing protein</fullName>
    </recommendedName>
</protein>
<evidence type="ECO:0000313" key="8">
    <source>
        <dbReference type="Proteomes" id="UP001499854"/>
    </source>
</evidence>
<accession>A0ABN2SNF1</accession>
<keyword evidence="1" id="KW-0964">Secreted</keyword>
<feature type="signal peptide" evidence="5">
    <location>
        <begin position="1"/>
        <end position="28"/>
    </location>
</feature>
<keyword evidence="8" id="KW-1185">Reference proteome</keyword>
<feature type="compositionally biased region" description="Pro residues" evidence="4">
    <location>
        <begin position="198"/>
        <end position="236"/>
    </location>
</feature>
<keyword evidence="1" id="KW-0134">Cell wall</keyword>
<gene>
    <name evidence="7" type="ORF">GCM10009838_60850</name>
</gene>
<name>A0ABN2SNF1_9ACTN</name>
<feature type="domain" description="Chaplin" evidence="6">
    <location>
        <begin position="149"/>
        <end position="189"/>
    </location>
</feature>
<feature type="domain" description="Chaplin" evidence="6">
    <location>
        <begin position="95"/>
        <end position="135"/>
    </location>
</feature>
<evidence type="ECO:0000256" key="5">
    <source>
        <dbReference type="SAM" id="SignalP"/>
    </source>
</evidence>
<feature type="chain" id="PRO_5047198475" description="Chaplin domain-containing protein" evidence="5">
    <location>
        <begin position="29"/>
        <end position="236"/>
    </location>
</feature>
<evidence type="ECO:0000259" key="6">
    <source>
        <dbReference type="PROSITE" id="PS51884"/>
    </source>
</evidence>
<dbReference type="RefSeq" id="WP_344660592.1">
    <property type="nucleotide sequence ID" value="NZ_BAAAQM010000042.1"/>
</dbReference>
<keyword evidence="5" id="KW-0732">Signal</keyword>
<keyword evidence="2" id="KW-0130">Cell adhesion</keyword>
<proteinExistence type="predicted"/>